<gene>
    <name evidence="1" type="primary">AVEN_23806_1</name>
    <name evidence="1" type="ORF">CEXT_210371</name>
</gene>
<evidence type="ECO:0000313" key="2">
    <source>
        <dbReference type="Proteomes" id="UP001054945"/>
    </source>
</evidence>
<keyword evidence="2" id="KW-1185">Reference proteome</keyword>
<proteinExistence type="predicted"/>
<comment type="caution">
    <text evidence="1">The sequence shown here is derived from an EMBL/GenBank/DDBJ whole genome shotgun (WGS) entry which is preliminary data.</text>
</comment>
<evidence type="ECO:0000313" key="1">
    <source>
        <dbReference type="EMBL" id="GIY35129.1"/>
    </source>
</evidence>
<reference evidence="1 2" key="1">
    <citation type="submission" date="2021-06" db="EMBL/GenBank/DDBJ databases">
        <title>Caerostris extrusa draft genome.</title>
        <authorList>
            <person name="Kono N."/>
            <person name="Arakawa K."/>
        </authorList>
    </citation>
    <scope>NUCLEOTIDE SEQUENCE [LARGE SCALE GENOMIC DNA]</scope>
</reference>
<sequence length="79" mass="9227">MHYYQTIHQHLCTREGRKEGESKPPQGIRTWKWKDQPPQFNSVLPHFGNYLLAPTTAKPIAPYLHRDVTRPLGCVTHYS</sequence>
<dbReference type="AlphaFoldDB" id="A0AAV4SPB0"/>
<accession>A0AAV4SPB0</accession>
<name>A0AAV4SPB0_CAEEX</name>
<organism evidence="1 2">
    <name type="scientific">Caerostris extrusa</name>
    <name type="common">Bark spider</name>
    <name type="synonym">Caerostris bankana</name>
    <dbReference type="NCBI Taxonomy" id="172846"/>
    <lineage>
        <taxon>Eukaryota</taxon>
        <taxon>Metazoa</taxon>
        <taxon>Ecdysozoa</taxon>
        <taxon>Arthropoda</taxon>
        <taxon>Chelicerata</taxon>
        <taxon>Arachnida</taxon>
        <taxon>Araneae</taxon>
        <taxon>Araneomorphae</taxon>
        <taxon>Entelegynae</taxon>
        <taxon>Araneoidea</taxon>
        <taxon>Araneidae</taxon>
        <taxon>Caerostris</taxon>
    </lineage>
</organism>
<protein>
    <submittedName>
        <fullName evidence="1">Uncharacterized protein</fullName>
    </submittedName>
</protein>
<dbReference type="Proteomes" id="UP001054945">
    <property type="component" value="Unassembled WGS sequence"/>
</dbReference>
<dbReference type="EMBL" id="BPLR01009861">
    <property type="protein sequence ID" value="GIY35129.1"/>
    <property type="molecule type" value="Genomic_DNA"/>
</dbReference>